<feature type="region of interest" description="Disordered" evidence="1">
    <location>
        <begin position="293"/>
        <end position="320"/>
    </location>
</feature>
<reference evidence="2 3" key="1">
    <citation type="submission" date="2020-03" db="EMBL/GenBank/DDBJ databases">
        <title>Sequencing the genomes of 1000 actinobacteria strains.</title>
        <authorList>
            <person name="Klenk H.-P."/>
        </authorList>
    </citation>
    <scope>NUCLEOTIDE SEQUENCE [LARGE SCALE GENOMIC DNA]</scope>
    <source>
        <strain evidence="2 3">DSM 45685</strain>
    </source>
</reference>
<comment type="caution">
    <text evidence="2">The sequence shown here is derived from an EMBL/GenBank/DDBJ whole genome shotgun (WGS) entry which is preliminary data.</text>
</comment>
<dbReference type="EMBL" id="JAAOYM010000001">
    <property type="protein sequence ID" value="NIJ09698.1"/>
    <property type="molecule type" value="Genomic_DNA"/>
</dbReference>
<feature type="region of interest" description="Disordered" evidence="1">
    <location>
        <begin position="1"/>
        <end position="114"/>
    </location>
</feature>
<evidence type="ECO:0000313" key="2">
    <source>
        <dbReference type="EMBL" id="NIJ09698.1"/>
    </source>
</evidence>
<name>A0A7X5ZNG1_9PSEU</name>
<dbReference type="InterPro" id="IPR029045">
    <property type="entry name" value="ClpP/crotonase-like_dom_sf"/>
</dbReference>
<proteinExistence type="predicted"/>
<evidence type="ECO:0000313" key="3">
    <source>
        <dbReference type="Proteomes" id="UP000545493"/>
    </source>
</evidence>
<accession>A0A7X5ZNG1</accession>
<evidence type="ECO:0000256" key="1">
    <source>
        <dbReference type="SAM" id="MobiDB-lite"/>
    </source>
</evidence>
<keyword evidence="3" id="KW-1185">Reference proteome</keyword>
<sequence length="320" mass="34956">MPTPRGADASSERRRRYTTGRPRTHDVAAAADLPHRRGRPLARASHETPLDLTSGPRAVARRRVSVPGRPAVDPAESDNAGVSVRLHAGMNPPRPRRPLRDPSHDRHSDGASAIEVSYPQSGPVAWLTINRRKPRIVLNEAGRGWPCAGVYRFDGDANVLVLAGVGGRAVRAGSSRKELADTALTVLLLDFVSQYGGDIEVATPTIAAGQRRREPWWVRARAVLRPVRGRRHRTVRGHRGQGRQGYKPWVVPLPRLVSPRIAMRLLLICDPIDAGRAYQVGLLNAVAPSPRLAESGATTGRAHPRERTAVRAGRQEELCV</sequence>
<feature type="compositionally biased region" description="Basic and acidic residues" evidence="1">
    <location>
        <begin position="98"/>
        <end position="109"/>
    </location>
</feature>
<dbReference type="Proteomes" id="UP000545493">
    <property type="component" value="Unassembled WGS sequence"/>
</dbReference>
<gene>
    <name evidence="2" type="ORF">FHU38_000042</name>
</gene>
<dbReference type="SUPFAM" id="SSF52096">
    <property type="entry name" value="ClpP/crotonase"/>
    <property type="match status" value="1"/>
</dbReference>
<feature type="compositionally biased region" description="Basic and acidic residues" evidence="1">
    <location>
        <begin position="303"/>
        <end position="320"/>
    </location>
</feature>
<protein>
    <submittedName>
        <fullName evidence="2">Uncharacterized protein</fullName>
    </submittedName>
</protein>
<dbReference type="Gene3D" id="3.90.226.10">
    <property type="entry name" value="2-enoyl-CoA Hydratase, Chain A, domain 1"/>
    <property type="match status" value="1"/>
</dbReference>
<dbReference type="AlphaFoldDB" id="A0A7X5ZNG1"/>
<organism evidence="2 3">
    <name type="scientific">Saccharomonospora amisosensis</name>
    <dbReference type="NCBI Taxonomy" id="1128677"/>
    <lineage>
        <taxon>Bacteria</taxon>
        <taxon>Bacillati</taxon>
        <taxon>Actinomycetota</taxon>
        <taxon>Actinomycetes</taxon>
        <taxon>Pseudonocardiales</taxon>
        <taxon>Pseudonocardiaceae</taxon>
        <taxon>Saccharomonospora</taxon>
    </lineage>
</organism>